<reference evidence="13" key="1">
    <citation type="journal article" date="2019" name="Int. J. Syst. Evol. Microbiol.">
        <title>The Global Catalogue of Microorganisms (GCM) 10K type strain sequencing project: providing services to taxonomists for standard genome sequencing and annotation.</title>
        <authorList>
            <consortium name="The Broad Institute Genomics Platform"/>
            <consortium name="The Broad Institute Genome Sequencing Center for Infectious Disease"/>
            <person name="Wu L."/>
            <person name="Ma J."/>
        </authorList>
    </citation>
    <scope>NUCLEOTIDE SEQUENCE [LARGE SCALE GENOMIC DNA]</scope>
    <source>
        <strain evidence="13">CGMCC 1.12750</strain>
    </source>
</reference>
<evidence type="ECO:0000256" key="5">
    <source>
        <dbReference type="ARBA" id="ARBA00022516"/>
    </source>
</evidence>
<gene>
    <name evidence="12" type="primary">lpxB</name>
    <name evidence="12" type="ORF">ACFQXB_06040</name>
</gene>
<comment type="function">
    <text evidence="1">Condensation of UDP-2,3-diacylglucosamine and 2,3-diacylglucosamine-1-phosphate to form lipid A disaccharide, a precursor of lipid A, a phosphorylated glycolipid that anchors the lipopolysaccharide to the outer membrane of the cell.</text>
</comment>
<dbReference type="PANTHER" id="PTHR30372">
    <property type="entry name" value="LIPID-A-DISACCHARIDE SYNTHASE"/>
    <property type="match status" value="1"/>
</dbReference>
<evidence type="ECO:0000256" key="11">
    <source>
        <dbReference type="NCBIfam" id="TIGR00215"/>
    </source>
</evidence>
<dbReference type="Pfam" id="PF02684">
    <property type="entry name" value="LpxB"/>
    <property type="match status" value="1"/>
</dbReference>
<name>A0ABW2UGF8_9RHOB</name>
<evidence type="ECO:0000256" key="1">
    <source>
        <dbReference type="ARBA" id="ARBA00002056"/>
    </source>
</evidence>
<dbReference type="RefSeq" id="WP_377400625.1">
    <property type="nucleotide sequence ID" value="NZ_JBHTFQ010000002.1"/>
</dbReference>
<dbReference type="SUPFAM" id="SSF53756">
    <property type="entry name" value="UDP-Glycosyltransferase/glycogen phosphorylase"/>
    <property type="match status" value="1"/>
</dbReference>
<dbReference type="EMBL" id="JBHTFQ010000002">
    <property type="protein sequence ID" value="MFC7703749.1"/>
    <property type="molecule type" value="Genomic_DNA"/>
</dbReference>
<dbReference type="Proteomes" id="UP001596516">
    <property type="component" value="Unassembled WGS sequence"/>
</dbReference>
<protein>
    <recommendedName>
        <fullName evidence="4 11">Lipid-A-disaccharide synthase</fullName>
        <ecNumber evidence="3 11">2.4.1.182</ecNumber>
    </recommendedName>
</protein>
<organism evidence="12 13">
    <name type="scientific">Plastorhodobacter daqingensis</name>
    <dbReference type="NCBI Taxonomy" id="1387281"/>
    <lineage>
        <taxon>Bacteria</taxon>
        <taxon>Pseudomonadati</taxon>
        <taxon>Pseudomonadota</taxon>
        <taxon>Alphaproteobacteria</taxon>
        <taxon>Rhodobacterales</taxon>
        <taxon>Paracoccaceae</taxon>
        <taxon>Plastorhodobacter</taxon>
    </lineage>
</organism>
<keyword evidence="6" id="KW-0441">Lipid A biosynthesis</keyword>
<evidence type="ECO:0000256" key="8">
    <source>
        <dbReference type="ARBA" id="ARBA00022679"/>
    </source>
</evidence>
<keyword evidence="8 12" id="KW-0808">Transferase</keyword>
<evidence type="ECO:0000256" key="2">
    <source>
        <dbReference type="ARBA" id="ARBA00007868"/>
    </source>
</evidence>
<evidence type="ECO:0000256" key="4">
    <source>
        <dbReference type="ARBA" id="ARBA00020902"/>
    </source>
</evidence>
<comment type="catalytic activity">
    <reaction evidence="10">
        <text>a lipid X + a UDP-2-N,3-O-bis[(3R)-3-hydroxyacyl]-alpha-D-glucosamine = a lipid A disaccharide + UDP + H(+)</text>
        <dbReference type="Rhea" id="RHEA:67828"/>
        <dbReference type="ChEBI" id="CHEBI:15378"/>
        <dbReference type="ChEBI" id="CHEBI:58223"/>
        <dbReference type="ChEBI" id="CHEBI:137748"/>
        <dbReference type="ChEBI" id="CHEBI:176338"/>
        <dbReference type="ChEBI" id="CHEBI:176343"/>
        <dbReference type="EC" id="2.4.1.182"/>
    </reaction>
</comment>
<comment type="caution">
    <text evidence="12">The sequence shown here is derived from an EMBL/GenBank/DDBJ whole genome shotgun (WGS) entry which is preliminary data.</text>
</comment>
<dbReference type="EC" id="2.4.1.182" evidence="3 11"/>
<comment type="similarity">
    <text evidence="2">Belongs to the LpxB family.</text>
</comment>
<keyword evidence="13" id="KW-1185">Reference proteome</keyword>
<proteinExistence type="inferred from homology"/>
<evidence type="ECO:0000313" key="12">
    <source>
        <dbReference type="EMBL" id="MFC7703749.1"/>
    </source>
</evidence>
<keyword evidence="5" id="KW-0444">Lipid biosynthesis</keyword>
<keyword evidence="7 12" id="KW-0328">Glycosyltransferase</keyword>
<evidence type="ECO:0000256" key="9">
    <source>
        <dbReference type="ARBA" id="ARBA00023098"/>
    </source>
</evidence>
<sequence>MKLFLIAGEASGDKLGAALMAAMKRLRPEVRFHGVGGPLMQAEGLVSLFPMEELSVMGLAEVLPKYVHLKRRIRETAQAALEVAPDAVIGIDSPDFCLRVARLVRDQRPGQRMIHYVAPSVWAWRPGRAQKMAKVIDHVLALLPFEPPYMQAAGMTCDFVGHPVVSEPRATPAEAAAFRAALGLAPGAPLVLALPGSRRGEVARLAPRFGAALGPVIAAHPQARVVVPRVRGSADLVAALAADWPGQPLLLDPADQMAKRAAFAAADVALAASGTVSLELAANAVPMVIAYDFNWLSRQIIWRMVRVDTVTLVNLVTESKAVPEFLGADCRPEPIAQALLALLPEGAARAAQDAAMAETMRRLGAGGPPPGERAARSVLAALGLSVEPAQQGAADGEGAPTG</sequence>
<evidence type="ECO:0000313" key="13">
    <source>
        <dbReference type="Proteomes" id="UP001596516"/>
    </source>
</evidence>
<accession>A0ABW2UGF8</accession>
<evidence type="ECO:0000256" key="6">
    <source>
        <dbReference type="ARBA" id="ARBA00022556"/>
    </source>
</evidence>
<evidence type="ECO:0000256" key="3">
    <source>
        <dbReference type="ARBA" id="ARBA00012687"/>
    </source>
</evidence>
<evidence type="ECO:0000256" key="7">
    <source>
        <dbReference type="ARBA" id="ARBA00022676"/>
    </source>
</evidence>
<evidence type="ECO:0000256" key="10">
    <source>
        <dbReference type="ARBA" id="ARBA00048975"/>
    </source>
</evidence>
<dbReference type="PANTHER" id="PTHR30372:SF4">
    <property type="entry name" value="LIPID-A-DISACCHARIDE SYNTHASE, MITOCHONDRIAL-RELATED"/>
    <property type="match status" value="1"/>
</dbReference>
<keyword evidence="9" id="KW-0443">Lipid metabolism</keyword>
<dbReference type="NCBIfam" id="TIGR00215">
    <property type="entry name" value="lpxB"/>
    <property type="match status" value="1"/>
</dbReference>
<dbReference type="GO" id="GO:0008915">
    <property type="term" value="F:lipid-A-disaccharide synthase activity"/>
    <property type="evidence" value="ECO:0007669"/>
    <property type="project" value="UniProtKB-EC"/>
</dbReference>
<dbReference type="InterPro" id="IPR003835">
    <property type="entry name" value="Glyco_trans_19"/>
</dbReference>